<accession>A0A964BLD3</accession>
<comment type="caution">
    <text evidence="5">The sequence shown here is derived from an EMBL/GenBank/DDBJ whole genome shotgun (WGS) entry which is preliminary data.</text>
</comment>
<evidence type="ECO:0000256" key="2">
    <source>
        <dbReference type="ARBA" id="ARBA00022803"/>
    </source>
</evidence>
<sequence>MPKLNWLISLIACAGISSISLPVRGQAVLPYLPKLETEKLESQGLQLLQESVQLIRFQQYDLALPRAELATQLAPENYEVWFILGNLYIQQEELAKGIHVLEKAEALAPDQEGILFSLGNAYFQQGKYEAARTKLEKGLEIEGNSPEALFDLGNTYLKLAQLDEAIESYEEAFAKDATFWPALNNVGLVEYEQSDRTGAISKWESVIQVDGEQAEPQLALAVALFVEGKTEKAIALGKAALKLDNRYADIQFLKDNLWGEQLIEDTKKFLSNPQIQEIVSTSDEATSEKKEEAEIPATP</sequence>
<dbReference type="AlphaFoldDB" id="A0A964BLD3"/>
<evidence type="ECO:0000256" key="4">
    <source>
        <dbReference type="SAM" id="MobiDB-lite"/>
    </source>
</evidence>
<dbReference type="Proteomes" id="UP000729733">
    <property type="component" value="Unassembled WGS sequence"/>
</dbReference>
<proteinExistence type="predicted"/>
<feature type="repeat" description="TPR" evidence="3">
    <location>
        <begin position="112"/>
        <end position="145"/>
    </location>
</feature>
<reference evidence="5" key="1">
    <citation type="journal article" date="2021" name="Antonie Van Leeuwenhoek">
        <title>Draft genome and description of Waterburya agarophytonicola gen. nov. sp. nov. (Pleurocapsales, Cyanobacteria): a seaweed symbiont.</title>
        <authorList>
            <person name="Bonthond G."/>
            <person name="Shalygin S."/>
            <person name="Bayer T."/>
            <person name="Weinberger F."/>
        </authorList>
    </citation>
    <scope>NUCLEOTIDE SEQUENCE</scope>
    <source>
        <strain evidence="5">KI4</strain>
    </source>
</reference>
<dbReference type="InterPro" id="IPR051012">
    <property type="entry name" value="CellSynth/LPSAsmb/PSIAsmb"/>
</dbReference>
<dbReference type="RefSeq" id="WP_229638518.1">
    <property type="nucleotide sequence ID" value="NZ_JADWDC010000002.1"/>
</dbReference>
<name>A0A964BLD3_9CYAN</name>
<dbReference type="PANTHER" id="PTHR45586">
    <property type="entry name" value="TPR REPEAT-CONTAINING PROTEIN PA4667"/>
    <property type="match status" value="1"/>
</dbReference>
<evidence type="ECO:0000256" key="3">
    <source>
        <dbReference type="PROSITE-ProRule" id="PRU00339"/>
    </source>
</evidence>
<dbReference type="EMBL" id="JADWDC010000002">
    <property type="protein sequence ID" value="MCC0175515.1"/>
    <property type="molecule type" value="Genomic_DNA"/>
</dbReference>
<evidence type="ECO:0000313" key="5">
    <source>
        <dbReference type="EMBL" id="MCC0175515.1"/>
    </source>
</evidence>
<evidence type="ECO:0000313" key="6">
    <source>
        <dbReference type="Proteomes" id="UP000729733"/>
    </source>
</evidence>
<feature type="repeat" description="TPR" evidence="3">
    <location>
        <begin position="78"/>
        <end position="111"/>
    </location>
</feature>
<dbReference type="SUPFAM" id="SSF48452">
    <property type="entry name" value="TPR-like"/>
    <property type="match status" value="1"/>
</dbReference>
<dbReference type="PANTHER" id="PTHR45586:SF1">
    <property type="entry name" value="LIPOPOLYSACCHARIDE ASSEMBLY PROTEIN B"/>
    <property type="match status" value="1"/>
</dbReference>
<dbReference type="PROSITE" id="PS50293">
    <property type="entry name" value="TPR_REGION"/>
    <property type="match status" value="1"/>
</dbReference>
<dbReference type="InterPro" id="IPR011990">
    <property type="entry name" value="TPR-like_helical_dom_sf"/>
</dbReference>
<organism evidence="5 6">
    <name type="scientific">Waterburya agarophytonicola KI4</name>
    <dbReference type="NCBI Taxonomy" id="2874699"/>
    <lineage>
        <taxon>Bacteria</taxon>
        <taxon>Bacillati</taxon>
        <taxon>Cyanobacteriota</taxon>
        <taxon>Cyanophyceae</taxon>
        <taxon>Pleurocapsales</taxon>
        <taxon>Hyellaceae</taxon>
        <taxon>Waterburya</taxon>
        <taxon>Waterburya agarophytonicola</taxon>
    </lineage>
</organism>
<dbReference type="Pfam" id="PF13414">
    <property type="entry name" value="TPR_11"/>
    <property type="match status" value="1"/>
</dbReference>
<keyword evidence="2 3" id="KW-0802">TPR repeat</keyword>
<dbReference type="PROSITE" id="PS50005">
    <property type="entry name" value="TPR"/>
    <property type="match status" value="3"/>
</dbReference>
<feature type="repeat" description="TPR" evidence="3">
    <location>
        <begin position="146"/>
        <end position="179"/>
    </location>
</feature>
<gene>
    <name evidence="5" type="ORF">I4641_00780</name>
</gene>
<dbReference type="Gene3D" id="1.25.40.10">
    <property type="entry name" value="Tetratricopeptide repeat domain"/>
    <property type="match status" value="1"/>
</dbReference>
<feature type="region of interest" description="Disordered" evidence="4">
    <location>
        <begin position="279"/>
        <end position="299"/>
    </location>
</feature>
<protein>
    <submittedName>
        <fullName evidence="5">Tetratricopeptide repeat protein</fullName>
    </submittedName>
</protein>
<keyword evidence="1" id="KW-0677">Repeat</keyword>
<keyword evidence="6" id="KW-1185">Reference proteome</keyword>
<evidence type="ECO:0000256" key="1">
    <source>
        <dbReference type="ARBA" id="ARBA00022737"/>
    </source>
</evidence>
<dbReference type="SMART" id="SM00028">
    <property type="entry name" value="TPR"/>
    <property type="match status" value="5"/>
</dbReference>
<dbReference type="Pfam" id="PF13432">
    <property type="entry name" value="TPR_16"/>
    <property type="match status" value="2"/>
</dbReference>
<dbReference type="InterPro" id="IPR019734">
    <property type="entry name" value="TPR_rpt"/>
</dbReference>